<name>A0A518AX89_9BACT</name>
<feature type="domain" description="Sulfatase N-terminal" evidence="6">
    <location>
        <begin position="30"/>
        <end position="337"/>
    </location>
</feature>
<dbReference type="PANTHER" id="PTHR42693:SF53">
    <property type="entry name" value="ENDO-4-O-SULFATASE"/>
    <property type="match status" value="1"/>
</dbReference>
<evidence type="ECO:0000256" key="1">
    <source>
        <dbReference type="ARBA" id="ARBA00008779"/>
    </source>
</evidence>
<dbReference type="InterPro" id="IPR050738">
    <property type="entry name" value="Sulfatase"/>
</dbReference>
<evidence type="ECO:0000256" key="4">
    <source>
        <dbReference type="ARBA" id="ARBA00022837"/>
    </source>
</evidence>
<evidence type="ECO:0000313" key="8">
    <source>
        <dbReference type="Proteomes" id="UP000317093"/>
    </source>
</evidence>
<dbReference type="GO" id="GO:0046872">
    <property type="term" value="F:metal ion binding"/>
    <property type="evidence" value="ECO:0007669"/>
    <property type="project" value="UniProtKB-KW"/>
</dbReference>
<comment type="similarity">
    <text evidence="1">Belongs to the sulfatase family.</text>
</comment>
<feature type="chain" id="PRO_5022235595" evidence="5">
    <location>
        <begin position="22"/>
        <end position="462"/>
    </location>
</feature>
<dbReference type="AlphaFoldDB" id="A0A518AX89"/>
<dbReference type="EC" id="3.1.6.1" evidence="7"/>
<keyword evidence="2" id="KW-0479">Metal-binding</keyword>
<dbReference type="GO" id="GO:0004065">
    <property type="term" value="F:arylsulfatase activity"/>
    <property type="evidence" value="ECO:0007669"/>
    <property type="project" value="UniProtKB-EC"/>
</dbReference>
<evidence type="ECO:0000256" key="3">
    <source>
        <dbReference type="ARBA" id="ARBA00022801"/>
    </source>
</evidence>
<dbReference type="KEGG" id="knv:Pan216_01610"/>
<gene>
    <name evidence="7" type="primary">atsA_2</name>
    <name evidence="7" type="ORF">Pan216_01610</name>
</gene>
<evidence type="ECO:0000259" key="6">
    <source>
        <dbReference type="Pfam" id="PF00884"/>
    </source>
</evidence>
<dbReference type="RefSeq" id="WP_419193119.1">
    <property type="nucleotide sequence ID" value="NZ_CP036279.1"/>
</dbReference>
<dbReference type="SUPFAM" id="SSF53649">
    <property type="entry name" value="Alkaline phosphatase-like"/>
    <property type="match status" value="1"/>
</dbReference>
<accession>A0A518AX89</accession>
<feature type="signal peptide" evidence="5">
    <location>
        <begin position="1"/>
        <end position="21"/>
    </location>
</feature>
<evidence type="ECO:0000256" key="2">
    <source>
        <dbReference type="ARBA" id="ARBA00022723"/>
    </source>
</evidence>
<dbReference type="PANTHER" id="PTHR42693">
    <property type="entry name" value="ARYLSULFATASE FAMILY MEMBER"/>
    <property type="match status" value="1"/>
</dbReference>
<dbReference type="Pfam" id="PF00884">
    <property type="entry name" value="Sulfatase"/>
    <property type="match status" value="1"/>
</dbReference>
<keyword evidence="3 7" id="KW-0378">Hydrolase</keyword>
<dbReference type="Gene3D" id="3.40.720.10">
    <property type="entry name" value="Alkaline Phosphatase, subunit A"/>
    <property type="match status" value="1"/>
</dbReference>
<reference evidence="7 8" key="1">
    <citation type="submission" date="2019-02" db="EMBL/GenBank/DDBJ databases">
        <title>Deep-cultivation of Planctomycetes and their phenomic and genomic characterization uncovers novel biology.</title>
        <authorList>
            <person name="Wiegand S."/>
            <person name="Jogler M."/>
            <person name="Boedeker C."/>
            <person name="Pinto D."/>
            <person name="Vollmers J."/>
            <person name="Rivas-Marin E."/>
            <person name="Kohn T."/>
            <person name="Peeters S.H."/>
            <person name="Heuer A."/>
            <person name="Rast P."/>
            <person name="Oberbeckmann S."/>
            <person name="Bunk B."/>
            <person name="Jeske O."/>
            <person name="Meyerdierks A."/>
            <person name="Storesund J.E."/>
            <person name="Kallscheuer N."/>
            <person name="Luecker S."/>
            <person name="Lage O.M."/>
            <person name="Pohl T."/>
            <person name="Merkel B.J."/>
            <person name="Hornburger P."/>
            <person name="Mueller R.-W."/>
            <person name="Bruemmer F."/>
            <person name="Labrenz M."/>
            <person name="Spormann A.M."/>
            <person name="Op den Camp H."/>
            <person name="Overmann J."/>
            <person name="Amann R."/>
            <person name="Jetten M.S.M."/>
            <person name="Mascher T."/>
            <person name="Medema M.H."/>
            <person name="Devos D.P."/>
            <person name="Kaster A.-K."/>
            <person name="Ovreas L."/>
            <person name="Rohde M."/>
            <person name="Galperin M.Y."/>
            <person name="Jogler C."/>
        </authorList>
    </citation>
    <scope>NUCLEOTIDE SEQUENCE [LARGE SCALE GENOMIC DNA]</scope>
    <source>
        <strain evidence="7 8">Pan216</strain>
    </source>
</reference>
<evidence type="ECO:0000256" key="5">
    <source>
        <dbReference type="SAM" id="SignalP"/>
    </source>
</evidence>
<protein>
    <submittedName>
        <fullName evidence="7">Arylsulfatase</fullName>
        <ecNumber evidence="7">3.1.6.1</ecNumber>
    </submittedName>
</protein>
<dbReference type="InterPro" id="IPR000917">
    <property type="entry name" value="Sulfatase_N"/>
</dbReference>
<keyword evidence="8" id="KW-1185">Reference proteome</keyword>
<dbReference type="InterPro" id="IPR024607">
    <property type="entry name" value="Sulfatase_CS"/>
</dbReference>
<dbReference type="Proteomes" id="UP000317093">
    <property type="component" value="Chromosome"/>
</dbReference>
<proteinExistence type="inferred from homology"/>
<dbReference type="PROSITE" id="PS00149">
    <property type="entry name" value="SULFATASE_2"/>
    <property type="match status" value="1"/>
</dbReference>
<keyword evidence="4" id="KW-0106">Calcium</keyword>
<dbReference type="InterPro" id="IPR017850">
    <property type="entry name" value="Alkaline_phosphatase_core_sf"/>
</dbReference>
<sequence precursor="true">MTTVRRSFALLVLASSMPFSAIGAELPSKPNVIVIVADDLGYADVSYQGCRDFDTPHLDALAASGVDFTNGYVTHPYCSPSRAGILTGRYQQRFGHEHNPPFAPEDDSIGTPTDEVFLGQLLKRSGYATAAIGKWHLGDAPKFLPHHRGFDEFFGFSAGGHDYYGRTRGPHRRIQRNDKTVTAEEITYLTDDFTDEAVSFVERHQSEPFFLYLAYNAPHSPNHATQHYLDRTWHIEDGFRTVYAAMILGVDDGVGRLMTTLDQLDLRERTLVFFISDNGGRLGSDNRPLRGHKGMLFEGGIRVPFLASWPGHLPKGVDYDEPVSALDIFATAAAIAGADTSAIKPLDGVDLMPYLTGEKKGSPHDALYWRVIGGQGWAIREGDYKLVNAAALDKRQLFDLAHDPRETHDLSKEHPEIVSQLKNRYDTWNSQLTAPRWTDPHEVNVAKEHKAVMDARDKALPK</sequence>
<evidence type="ECO:0000313" key="7">
    <source>
        <dbReference type="EMBL" id="QDU59333.1"/>
    </source>
</evidence>
<keyword evidence="5" id="KW-0732">Signal</keyword>
<organism evidence="7 8">
    <name type="scientific">Kolteria novifilia</name>
    <dbReference type="NCBI Taxonomy" id="2527975"/>
    <lineage>
        <taxon>Bacteria</taxon>
        <taxon>Pseudomonadati</taxon>
        <taxon>Planctomycetota</taxon>
        <taxon>Planctomycetia</taxon>
        <taxon>Kolteriales</taxon>
        <taxon>Kolteriaceae</taxon>
        <taxon>Kolteria</taxon>
    </lineage>
</organism>
<dbReference type="EMBL" id="CP036279">
    <property type="protein sequence ID" value="QDU59333.1"/>
    <property type="molecule type" value="Genomic_DNA"/>
</dbReference>
<dbReference type="Gene3D" id="3.30.1120.10">
    <property type="match status" value="1"/>
</dbReference>